<dbReference type="CDD" id="cd01335">
    <property type="entry name" value="Radical_SAM"/>
    <property type="match status" value="1"/>
</dbReference>
<dbReference type="AlphaFoldDB" id="D4RYR6"/>
<accession>D4RYR6</accession>
<dbReference type="SFLD" id="SFLDG01082">
    <property type="entry name" value="B12-binding_domain_containing"/>
    <property type="match status" value="1"/>
</dbReference>
<dbReference type="PANTHER" id="PTHR13932:SF1">
    <property type="entry name" value="OXYGEN-INDEPENDENT COPROPORPHYRINOGEN-III OXIDASE-LIKE PROTEIN HEMZ"/>
    <property type="match status" value="1"/>
</dbReference>
<dbReference type="SUPFAM" id="SSF102114">
    <property type="entry name" value="Radical SAM enzymes"/>
    <property type="match status" value="1"/>
</dbReference>
<dbReference type="GO" id="GO:0006779">
    <property type="term" value="P:porphyrin-containing compound biosynthetic process"/>
    <property type="evidence" value="ECO:0007669"/>
    <property type="project" value="TreeGrafter"/>
</dbReference>
<dbReference type="EC" id="1.3.99.22" evidence="2"/>
<proteinExistence type="predicted"/>
<comment type="caution">
    <text evidence="2">The sequence shown here is derived from an EMBL/GenBank/DDBJ whole genome shotgun (WGS) entry which is preliminary data.</text>
</comment>
<dbReference type="SFLD" id="SFLDS00029">
    <property type="entry name" value="Radical_SAM"/>
    <property type="match status" value="1"/>
</dbReference>
<dbReference type="SFLD" id="SFLDF00310">
    <property type="entry name" value="oxygen-independent_coproporphy"/>
    <property type="match status" value="1"/>
</dbReference>
<protein>
    <submittedName>
        <fullName evidence="2">Coproporphyrinogen dehydrogenase HemZ</fullName>
        <ecNumber evidence="2">1.3.99.22</ecNumber>
    </submittedName>
</protein>
<dbReference type="InterPro" id="IPR006638">
    <property type="entry name" value="Elp3/MiaA/NifB-like_rSAM"/>
</dbReference>
<dbReference type="STRING" id="45851.BHV86_05500"/>
<dbReference type="Pfam" id="PF04055">
    <property type="entry name" value="Radical_SAM"/>
    <property type="match status" value="1"/>
</dbReference>
<dbReference type="InterPro" id="IPR007197">
    <property type="entry name" value="rSAM"/>
</dbReference>
<dbReference type="Gene3D" id="3.80.30.20">
    <property type="entry name" value="tm_1862 like domain"/>
    <property type="match status" value="1"/>
</dbReference>
<dbReference type="SFLD" id="SFLDG01065">
    <property type="entry name" value="anaerobic_coproporphyrinogen-I"/>
    <property type="match status" value="1"/>
</dbReference>
<sequence length="478" mass="55054">MIFFSINTKDYENDVRVMTQAFYPDTRITTENCDNPELSIAVFVDGKKVKGSVTGADITGASFEYDVYEDKKRTRNRLKRELYGIYSSLTGKSLPWGTLTGIRPVKIPLAMVEEGVDDKTIIRHLEEEYLVNEKKSLLSLEVAANENELLKTLDYKNGYSLYIGIPFCPTTCLYCSFTSYPISMWKDKVDSYLDALFKELKYLSEHLRGRRPDSIYIGGGTPTTLLPYQFERLFDFLESCFDYSNLKEFTVEAGRPDSIDRDKLEVIKKHGIGRISINPQTMNQKTLDLIGRRHTVEQICDTFKMARDCGFDNINMDMIVGLPGEDKEDVRNTLEQIMKLSPDNLTVHSLAIKRAARLNYMKEAYADYRIDNTDEIITMTKEYADMMGMTPYYLYRQKNMAGNFENVGYAKEGKKGVYNILIMEEKQSIYAAGAGAQSKIVFPDENRVERIENVKDVSNYIERVDEMIERKRSFFNEN</sequence>
<dbReference type="PANTHER" id="PTHR13932">
    <property type="entry name" value="COPROPORPHYRINIGEN III OXIDASE"/>
    <property type="match status" value="1"/>
</dbReference>
<dbReference type="GO" id="GO:0016491">
    <property type="term" value="F:oxidoreductase activity"/>
    <property type="evidence" value="ECO:0007669"/>
    <property type="project" value="UniProtKB-KW"/>
</dbReference>
<dbReference type="EMBL" id="ABWN01000023">
    <property type="protein sequence ID" value="EFF68890.1"/>
    <property type="molecule type" value="Genomic_DNA"/>
</dbReference>
<evidence type="ECO:0000313" key="2">
    <source>
        <dbReference type="EMBL" id="EFF68890.1"/>
    </source>
</evidence>
<dbReference type="PROSITE" id="PS51918">
    <property type="entry name" value="RADICAL_SAM"/>
    <property type="match status" value="1"/>
</dbReference>
<dbReference type="NCBIfam" id="TIGR03994">
    <property type="entry name" value="rSAM_HemZ"/>
    <property type="match status" value="1"/>
</dbReference>
<evidence type="ECO:0000313" key="3">
    <source>
        <dbReference type="Proteomes" id="UP000006238"/>
    </source>
</evidence>
<organism evidence="2 3">
    <name type="scientific">Eshraghiella crossota DSM 2876</name>
    <dbReference type="NCBI Taxonomy" id="511680"/>
    <lineage>
        <taxon>Bacteria</taxon>
        <taxon>Bacillati</taxon>
        <taxon>Bacillota</taxon>
        <taxon>Clostridia</taxon>
        <taxon>Lachnospirales</taxon>
        <taxon>Lachnospiraceae</taxon>
        <taxon>Eshraghiella</taxon>
    </lineage>
</organism>
<keyword evidence="2" id="KW-0560">Oxidoreductase</keyword>
<evidence type="ECO:0000259" key="1">
    <source>
        <dbReference type="PROSITE" id="PS51918"/>
    </source>
</evidence>
<dbReference type="eggNOG" id="COG0635">
    <property type="taxonomic scope" value="Bacteria"/>
</dbReference>
<name>D4RYR6_9FIRM</name>
<dbReference type="GO" id="GO:0051539">
    <property type="term" value="F:4 iron, 4 sulfur cluster binding"/>
    <property type="evidence" value="ECO:0007669"/>
    <property type="project" value="TreeGrafter"/>
</dbReference>
<gene>
    <name evidence="2" type="primary">hemZ</name>
    <name evidence="2" type="ORF">BUTYVIB_00974</name>
</gene>
<dbReference type="GO" id="GO:0005737">
    <property type="term" value="C:cytoplasm"/>
    <property type="evidence" value="ECO:0007669"/>
    <property type="project" value="TreeGrafter"/>
</dbReference>
<dbReference type="Proteomes" id="UP000006238">
    <property type="component" value="Unassembled WGS sequence"/>
</dbReference>
<feature type="domain" description="Radical SAM core" evidence="1">
    <location>
        <begin position="153"/>
        <end position="396"/>
    </location>
</feature>
<reference evidence="2 3" key="1">
    <citation type="submission" date="2010-02" db="EMBL/GenBank/DDBJ databases">
        <authorList>
            <person name="Weinstock G."/>
            <person name="Sodergren E."/>
            <person name="Clifton S."/>
            <person name="Fulton L."/>
            <person name="Fulton B."/>
            <person name="Courtney L."/>
            <person name="Fronick C."/>
            <person name="Harrison M."/>
            <person name="Strong C."/>
            <person name="Farmer C."/>
            <person name="Delahaunty K."/>
            <person name="Markovic C."/>
            <person name="Hall O."/>
            <person name="Minx P."/>
            <person name="Tomlinson C."/>
            <person name="Mitreva M."/>
            <person name="Nelson J."/>
            <person name="Hou S."/>
            <person name="Wollam A."/>
            <person name="Pepin K.H."/>
            <person name="Johnson M."/>
            <person name="Bhonagiri V."/>
            <person name="Zhang X."/>
            <person name="Suruliraj S."/>
            <person name="Warren W."/>
            <person name="Chinwalla A."/>
            <person name="Mardis E.R."/>
            <person name="Wilson R.K."/>
        </authorList>
    </citation>
    <scope>NUCLEOTIDE SEQUENCE [LARGE SCALE GENOMIC DNA]</scope>
    <source>
        <strain evidence="2 3">DSM 2876</strain>
    </source>
</reference>
<keyword evidence="3" id="KW-1185">Reference proteome</keyword>
<dbReference type="InterPro" id="IPR023404">
    <property type="entry name" value="rSAM_horseshoe"/>
</dbReference>
<dbReference type="GeneID" id="98918848"/>
<dbReference type="InterPro" id="IPR023995">
    <property type="entry name" value="HemZ"/>
</dbReference>
<dbReference type="InterPro" id="IPR034505">
    <property type="entry name" value="Coproporphyrinogen-III_oxidase"/>
</dbReference>
<dbReference type="InterPro" id="IPR058240">
    <property type="entry name" value="rSAM_sf"/>
</dbReference>
<dbReference type="SMART" id="SM00729">
    <property type="entry name" value="Elp3"/>
    <property type="match status" value="1"/>
</dbReference>
<dbReference type="HOGENOM" id="CLU_029256_1_0_9"/>
<dbReference type="RefSeq" id="WP_005602205.1">
    <property type="nucleotide sequence ID" value="NZ_GG663522.1"/>
</dbReference>